<keyword evidence="17" id="KW-0131">Cell cycle</keyword>
<evidence type="ECO:0000256" key="14">
    <source>
        <dbReference type="HAMAP-Rule" id="MF_01458"/>
    </source>
</evidence>
<comment type="cofactor">
    <cofactor evidence="14">
        <name>Zn(2+)</name>
        <dbReference type="ChEBI" id="CHEBI:29105"/>
    </cofactor>
    <text evidence="14">Binds 1 zinc ion per subunit.</text>
</comment>
<dbReference type="AlphaFoldDB" id="A0A1F5WEB0"/>
<dbReference type="GO" id="GO:0051301">
    <property type="term" value="P:cell division"/>
    <property type="evidence" value="ECO:0007669"/>
    <property type="project" value="UniProtKB-KW"/>
</dbReference>
<dbReference type="InterPro" id="IPR003960">
    <property type="entry name" value="ATPase_AAA_CS"/>
</dbReference>
<reference evidence="17 18" key="1">
    <citation type="journal article" date="2016" name="Nat. Commun.">
        <title>Thousands of microbial genomes shed light on interconnected biogeochemical processes in an aquifer system.</title>
        <authorList>
            <person name="Anantharaman K."/>
            <person name="Brown C.T."/>
            <person name="Hug L.A."/>
            <person name="Sharon I."/>
            <person name="Castelle C.J."/>
            <person name="Probst A.J."/>
            <person name="Thomas B.C."/>
            <person name="Singh A."/>
            <person name="Wilkins M.J."/>
            <person name="Karaoz U."/>
            <person name="Brodie E.L."/>
            <person name="Williams K.H."/>
            <person name="Hubbard S.S."/>
            <person name="Banfield J.F."/>
        </authorList>
    </citation>
    <scope>NUCLEOTIDE SEQUENCE [LARGE SCALE GENOMIC DNA]</scope>
</reference>
<evidence type="ECO:0000256" key="3">
    <source>
        <dbReference type="ARBA" id="ARBA00022670"/>
    </source>
</evidence>
<evidence type="ECO:0000256" key="9">
    <source>
        <dbReference type="ARBA" id="ARBA00022840"/>
    </source>
</evidence>
<dbReference type="InterPro" id="IPR003593">
    <property type="entry name" value="AAA+_ATPase"/>
</dbReference>
<dbReference type="NCBIfam" id="TIGR01241">
    <property type="entry name" value="FtsH_fam"/>
    <property type="match status" value="1"/>
</dbReference>
<feature type="binding site" evidence="14">
    <location>
        <begin position="204"/>
        <end position="211"/>
    </location>
    <ligand>
        <name>ATP</name>
        <dbReference type="ChEBI" id="CHEBI:30616"/>
    </ligand>
</feature>
<comment type="caution">
    <text evidence="14">Lacks conserved residue(s) required for the propagation of feature annotation.</text>
</comment>
<feature type="domain" description="AAA+ ATPase" evidence="16">
    <location>
        <begin position="196"/>
        <end position="335"/>
    </location>
</feature>
<dbReference type="GO" id="GO:0016887">
    <property type="term" value="F:ATP hydrolysis activity"/>
    <property type="evidence" value="ECO:0007669"/>
    <property type="project" value="UniProtKB-UniRule"/>
</dbReference>
<dbReference type="FunFam" id="3.40.50.300:FF:000001">
    <property type="entry name" value="ATP-dependent zinc metalloprotease FtsH"/>
    <property type="match status" value="1"/>
</dbReference>
<accession>A0A1F5WEB0</accession>
<evidence type="ECO:0000256" key="15">
    <source>
        <dbReference type="RuleBase" id="RU003651"/>
    </source>
</evidence>
<evidence type="ECO:0000256" key="6">
    <source>
        <dbReference type="ARBA" id="ARBA00022741"/>
    </source>
</evidence>
<dbReference type="InterPro" id="IPR003959">
    <property type="entry name" value="ATPase_AAA_core"/>
</dbReference>
<keyword evidence="6 14" id="KW-0547">Nucleotide-binding</keyword>
<evidence type="ECO:0000256" key="1">
    <source>
        <dbReference type="ARBA" id="ARBA00004370"/>
    </source>
</evidence>
<feature type="binding site" evidence="14">
    <location>
        <position position="430"/>
    </location>
    <ligand>
        <name>Zn(2+)</name>
        <dbReference type="ChEBI" id="CHEBI:29105"/>
        <note>catalytic</note>
    </ligand>
</feature>
<gene>
    <name evidence="14" type="primary">ftsH</name>
    <name evidence="17" type="ORF">A3J56_00570</name>
</gene>
<dbReference type="SUPFAM" id="SSF140990">
    <property type="entry name" value="FtsH protease domain-like"/>
    <property type="match status" value="1"/>
</dbReference>
<keyword evidence="12 14" id="KW-0472">Membrane</keyword>
<name>A0A1F5WEB0_9BACT</name>
<comment type="similarity">
    <text evidence="2 14">In the C-terminal section; belongs to the peptidase M41 family.</text>
</comment>
<dbReference type="Gene3D" id="3.40.50.300">
    <property type="entry name" value="P-loop containing nucleotide triphosphate hydrolases"/>
    <property type="match status" value="1"/>
</dbReference>
<dbReference type="Pfam" id="PF17862">
    <property type="entry name" value="AAA_lid_3"/>
    <property type="match status" value="1"/>
</dbReference>
<dbReference type="GO" id="GO:0005886">
    <property type="term" value="C:plasma membrane"/>
    <property type="evidence" value="ECO:0007669"/>
    <property type="project" value="UniProtKB-SubCell"/>
</dbReference>
<keyword evidence="7 14" id="KW-0378">Hydrolase</keyword>
<comment type="subcellular location">
    <subcellularLocation>
        <location evidence="14">Cell membrane</location>
        <topology evidence="14">Multi-pass membrane protein</topology>
        <orientation evidence="14">Cytoplasmic side</orientation>
    </subcellularLocation>
    <subcellularLocation>
        <location evidence="1">Membrane</location>
    </subcellularLocation>
</comment>
<dbReference type="HAMAP" id="MF_01458">
    <property type="entry name" value="FtsH"/>
    <property type="match status" value="1"/>
</dbReference>
<keyword evidence="10 14" id="KW-1133">Transmembrane helix</keyword>
<evidence type="ECO:0000256" key="13">
    <source>
        <dbReference type="ARBA" id="ARBA00061570"/>
    </source>
</evidence>
<dbReference type="FunFam" id="1.10.8.60:FF:000001">
    <property type="entry name" value="ATP-dependent zinc metalloprotease FtsH"/>
    <property type="match status" value="1"/>
</dbReference>
<dbReference type="Proteomes" id="UP000178406">
    <property type="component" value="Unassembled WGS sequence"/>
</dbReference>
<dbReference type="GO" id="GO:0004176">
    <property type="term" value="F:ATP-dependent peptidase activity"/>
    <property type="evidence" value="ECO:0007669"/>
    <property type="project" value="InterPro"/>
</dbReference>
<comment type="caution">
    <text evidence="17">The sequence shown here is derived from an EMBL/GenBank/DDBJ whole genome shotgun (WGS) entry which is preliminary data.</text>
</comment>
<evidence type="ECO:0000256" key="12">
    <source>
        <dbReference type="ARBA" id="ARBA00023136"/>
    </source>
</evidence>
<feature type="active site" evidence="14">
    <location>
        <position position="427"/>
    </location>
</feature>
<comment type="similarity">
    <text evidence="15">Belongs to the AAA ATPase family.</text>
</comment>
<comment type="function">
    <text evidence="14">Acts as a processive, ATP-dependent zinc metallopeptidase for both cytoplasmic and membrane proteins. Plays a role in the quality control of integral membrane proteins.</text>
</comment>
<dbReference type="GO" id="GO:0030163">
    <property type="term" value="P:protein catabolic process"/>
    <property type="evidence" value="ECO:0007669"/>
    <property type="project" value="UniProtKB-UniRule"/>
</dbReference>
<organism evidence="17 18">
    <name type="scientific">Candidatus Giovannonibacteria bacterium RIFCSPHIGHO2_02_FULL_46_20</name>
    <dbReference type="NCBI Taxonomy" id="1798338"/>
    <lineage>
        <taxon>Bacteria</taxon>
        <taxon>Candidatus Giovannoniibacteriota</taxon>
    </lineage>
</organism>
<evidence type="ECO:0000256" key="4">
    <source>
        <dbReference type="ARBA" id="ARBA00022692"/>
    </source>
</evidence>
<evidence type="ECO:0000313" key="17">
    <source>
        <dbReference type="EMBL" id="OGF73621.1"/>
    </source>
</evidence>
<keyword evidence="9 14" id="KW-0067">ATP-binding</keyword>
<feature type="binding site" evidence="14">
    <location>
        <position position="426"/>
    </location>
    <ligand>
        <name>Zn(2+)</name>
        <dbReference type="ChEBI" id="CHEBI:29105"/>
        <note>catalytic</note>
    </ligand>
</feature>
<feature type="transmembrane region" description="Helical" evidence="14">
    <location>
        <begin position="106"/>
        <end position="129"/>
    </location>
</feature>
<comment type="similarity">
    <text evidence="13 14">In the central section; belongs to the AAA ATPase family.</text>
</comment>
<dbReference type="Pfam" id="PF00004">
    <property type="entry name" value="AAA"/>
    <property type="match status" value="1"/>
</dbReference>
<dbReference type="SMART" id="SM00382">
    <property type="entry name" value="AAA"/>
    <property type="match status" value="1"/>
</dbReference>
<keyword evidence="14" id="KW-1003">Cell membrane</keyword>
<evidence type="ECO:0000256" key="10">
    <source>
        <dbReference type="ARBA" id="ARBA00022989"/>
    </source>
</evidence>
<evidence type="ECO:0000256" key="8">
    <source>
        <dbReference type="ARBA" id="ARBA00022833"/>
    </source>
</evidence>
<dbReference type="GO" id="GO:0006508">
    <property type="term" value="P:proteolysis"/>
    <property type="evidence" value="ECO:0007669"/>
    <property type="project" value="UniProtKB-KW"/>
</dbReference>
<proteinExistence type="inferred from homology"/>
<evidence type="ECO:0000256" key="2">
    <source>
        <dbReference type="ARBA" id="ARBA00010044"/>
    </source>
</evidence>
<dbReference type="SUPFAM" id="SSF52540">
    <property type="entry name" value="P-loop containing nucleoside triphosphate hydrolases"/>
    <property type="match status" value="1"/>
</dbReference>
<dbReference type="InterPro" id="IPR005936">
    <property type="entry name" value="FtsH"/>
</dbReference>
<evidence type="ECO:0000259" key="16">
    <source>
        <dbReference type="SMART" id="SM00382"/>
    </source>
</evidence>
<evidence type="ECO:0000313" key="18">
    <source>
        <dbReference type="Proteomes" id="UP000178406"/>
    </source>
</evidence>
<dbReference type="STRING" id="1798338.A3J56_00570"/>
<dbReference type="EMBL" id="MFHQ01000039">
    <property type="protein sequence ID" value="OGF73621.1"/>
    <property type="molecule type" value="Genomic_DNA"/>
</dbReference>
<dbReference type="Pfam" id="PF01434">
    <property type="entry name" value="Peptidase_M41"/>
    <property type="match status" value="1"/>
</dbReference>
<dbReference type="Gene3D" id="1.20.58.760">
    <property type="entry name" value="Peptidase M41"/>
    <property type="match status" value="1"/>
</dbReference>
<dbReference type="CDD" id="cd19501">
    <property type="entry name" value="RecA-like_FtsH"/>
    <property type="match status" value="1"/>
</dbReference>
<keyword evidence="3 14" id="KW-0645">Protease</keyword>
<sequence length="612" mass="66950">MKTLSKNLMGALFILFAIALLYTTISGNISQQQKLSLSDVVAKINSGEVAEIIVRESNLEIKLRDNSVMESKKESEAPLSETLRNYGVSDEQLRAVTITVKDPSGFAYWAGAILPFLLPLLLIAAFFWIMARQAQRANFQAFSFGQSRARVIHPDNKKERVLFKDVAGAKEAKEELVEIVDFLKSPQKFLNLGARIPRGVLLMGPPGTGKTMMAKAVAGEASVPFFHLSASEFVEMFVGVGASRVRDLFKMAKKAAPSIIFIDEIDAVGRHRGAGLGGGHDEREQTLNQILVELDGFESSDSVIVMAATNRPDVLDPALLRPGRFDRRVILDLPDINEREEILQIHSKAKPLAKETNLRHVAERTPGFSGADLFNLVNEAAILAARQNKTQISQTHILNSIEKVLLGPERKSAVLSPLEKKITAYHEAGHALVAALLPNTDPVHKISIIARGRAGGFTLKLPTEDRHLYSKGHFLSDLAVSLGGYAAELTAFGELTTGASDDLRKATDLARALVTKYGMSDKIGPLSLASKEDHIFLGREVAIDKHHSENLASAVDSEVTRFMKNALKTAKSVLAKHRKALDALAEKLIKDETVEREQFAQFIKSFGLAKAV</sequence>
<dbReference type="PANTHER" id="PTHR23076:SF97">
    <property type="entry name" value="ATP-DEPENDENT ZINC METALLOPROTEASE YME1L1"/>
    <property type="match status" value="1"/>
</dbReference>
<keyword evidence="17" id="KW-0132">Cell division</keyword>
<dbReference type="EC" id="3.4.24.-" evidence="14"/>
<comment type="subunit">
    <text evidence="14">Homohexamer.</text>
</comment>
<dbReference type="InterPro" id="IPR000642">
    <property type="entry name" value="Peptidase_M41"/>
</dbReference>
<keyword evidence="11 14" id="KW-0482">Metalloprotease</keyword>
<keyword evidence="8 14" id="KW-0862">Zinc</keyword>
<protein>
    <recommendedName>
        <fullName evidence="14">ATP-dependent zinc metalloprotease FtsH</fullName>
        <ecNumber evidence="14">3.4.24.-</ecNumber>
    </recommendedName>
</protein>
<dbReference type="InterPro" id="IPR037219">
    <property type="entry name" value="Peptidase_M41-like"/>
</dbReference>
<dbReference type="GO" id="GO:0004222">
    <property type="term" value="F:metalloendopeptidase activity"/>
    <property type="evidence" value="ECO:0007669"/>
    <property type="project" value="InterPro"/>
</dbReference>
<dbReference type="FunFam" id="1.20.58.760:FF:000001">
    <property type="entry name" value="ATP-dependent zinc metalloprotease FtsH"/>
    <property type="match status" value="1"/>
</dbReference>
<keyword evidence="5 14" id="KW-0479">Metal-binding</keyword>
<dbReference type="Gene3D" id="1.10.8.60">
    <property type="match status" value="1"/>
</dbReference>
<dbReference type="PANTHER" id="PTHR23076">
    <property type="entry name" value="METALLOPROTEASE M41 FTSH"/>
    <property type="match status" value="1"/>
</dbReference>
<dbReference type="InterPro" id="IPR041569">
    <property type="entry name" value="AAA_lid_3"/>
</dbReference>
<dbReference type="InterPro" id="IPR027417">
    <property type="entry name" value="P-loop_NTPase"/>
</dbReference>
<evidence type="ECO:0000256" key="11">
    <source>
        <dbReference type="ARBA" id="ARBA00023049"/>
    </source>
</evidence>
<evidence type="ECO:0000256" key="7">
    <source>
        <dbReference type="ARBA" id="ARBA00022801"/>
    </source>
</evidence>
<evidence type="ECO:0000256" key="5">
    <source>
        <dbReference type="ARBA" id="ARBA00022723"/>
    </source>
</evidence>
<dbReference type="GO" id="GO:0005524">
    <property type="term" value="F:ATP binding"/>
    <property type="evidence" value="ECO:0007669"/>
    <property type="project" value="UniProtKB-UniRule"/>
</dbReference>
<feature type="binding site" evidence="14">
    <location>
        <position position="502"/>
    </location>
    <ligand>
        <name>Zn(2+)</name>
        <dbReference type="ChEBI" id="CHEBI:29105"/>
        <note>catalytic</note>
    </ligand>
</feature>
<dbReference type="GO" id="GO:0008270">
    <property type="term" value="F:zinc ion binding"/>
    <property type="evidence" value="ECO:0007669"/>
    <property type="project" value="UniProtKB-UniRule"/>
</dbReference>
<keyword evidence="4 14" id="KW-0812">Transmembrane</keyword>
<dbReference type="PROSITE" id="PS00674">
    <property type="entry name" value="AAA"/>
    <property type="match status" value="1"/>
</dbReference>